<feature type="compositionally biased region" description="Basic and acidic residues" evidence="1">
    <location>
        <begin position="276"/>
        <end position="289"/>
    </location>
</feature>
<feature type="compositionally biased region" description="Acidic residues" evidence="1">
    <location>
        <begin position="311"/>
        <end position="332"/>
    </location>
</feature>
<protein>
    <submittedName>
        <fullName evidence="2">Uncharacterized protein</fullName>
    </submittedName>
</protein>
<feature type="compositionally biased region" description="Low complexity" evidence="1">
    <location>
        <begin position="64"/>
        <end position="83"/>
    </location>
</feature>
<reference evidence="2 3" key="1">
    <citation type="submission" date="2016-11" db="EMBL/GenBank/DDBJ databases">
        <authorList>
            <person name="Jaros S."/>
            <person name="Januszkiewicz K."/>
            <person name="Wedrychowicz H."/>
        </authorList>
    </citation>
    <scope>NUCLEOTIDE SEQUENCE [LARGE SCALE GENOMIC DNA]</scope>
    <source>
        <strain evidence="2 3">DSM 9297</strain>
    </source>
</reference>
<dbReference type="RefSeq" id="WP_159435692.1">
    <property type="nucleotide sequence ID" value="NZ_FQWV01000001.1"/>
</dbReference>
<feature type="compositionally biased region" description="Acidic residues" evidence="1">
    <location>
        <begin position="160"/>
        <end position="173"/>
    </location>
</feature>
<dbReference type="EMBL" id="FQWV01000001">
    <property type="protein sequence ID" value="SHG44767.1"/>
    <property type="molecule type" value="Genomic_DNA"/>
</dbReference>
<gene>
    <name evidence="2" type="ORF">SAMN05443636_0287</name>
</gene>
<feature type="compositionally biased region" description="Basic and acidic residues" evidence="1">
    <location>
        <begin position="197"/>
        <end position="214"/>
    </location>
</feature>
<keyword evidence="3" id="KW-1185">Reference proteome</keyword>
<feature type="compositionally biased region" description="Acidic residues" evidence="1">
    <location>
        <begin position="351"/>
        <end position="362"/>
    </location>
</feature>
<dbReference type="STRING" id="43928.SAMN05443636_0287"/>
<accession>A0A1M5JW18</accession>
<dbReference type="InterPro" id="IPR055519">
    <property type="entry name" value="DUF7093"/>
</dbReference>
<dbReference type="OrthoDB" id="205650at2157"/>
<feature type="region of interest" description="Disordered" evidence="1">
    <location>
        <begin position="1"/>
        <end position="24"/>
    </location>
</feature>
<feature type="compositionally biased region" description="Acidic residues" evidence="1">
    <location>
        <begin position="106"/>
        <end position="115"/>
    </location>
</feature>
<name>A0A1M5JW18_9EURY</name>
<feature type="compositionally biased region" description="Acidic residues" evidence="1">
    <location>
        <begin position="248"/>
        <end position="269"/>
    </location>
</feature>
<organism evidence="2 3">
    <name type="scientific">Halobaculum gomorrense</name>
    <dbReference type="NCBI Taxonomy" id="43928"/>
    <lineage>
        <taxon>Archaea</taxon>
        <taxon>Methanobacteriati</taxon>
        <taxon>Methanobacteriota</taxon>
        <taxon>Stenosarchaea group</taxon>
        <taxon>Halobacteria</taxon>
        <taxon>Halobacteriales</taxon>
        <taxon>Haloferacaceae</taxon>
        <taxon>Halobaculum</taxon>
    </lineage>
</organism>
<feature type="compositionally biased region" description="Basic and acidic residues" evidence="1">
    <location>
        <begin position="10"/>
        <end position="24"/>
    </location>
</feature>
<evidence type="ECO:0000313" key="2">
    <source>
        <dbReference type="EMBL" id="SHG44767.1"/>
    </source>
</evidence>
<feature type="compositionally biased region" description="Low complexity" evidence="1">
    <location>
        <begin position="123"/>
        <end position="141"/>
    </location>
</feature>
<feature type="compositionally biased region" description="Low complexity" evidence="1">
    <location>
        <begin position="363"/>
        <end position="372"/>
    </location>
</feature>
<dbReference type="Pfam" id="PF23373">
    <property type="entry name" value="DUF7093"/>
    <property type="match status" value="1"/>
</dbReference>
<evidence type="ECO:0000313" key="3">
    <source>
        <dbReference type="Proteomes" id="UP000184357"/>
    </source>
</evidence>
<feature type="compositionally biased region" description="Low complexity" evidence="1">
    <location>
        <begin position="91"/>
        <end position="105"/>
    </location>
</feature>
<feature type="compositionally biased region" description="Basic and acidic residues" evidence="1">
    <location>
        <begin position="398"/>
        <end position="410"/>
    </location>
</feature>
<proteinExistence type="predicted"/>
<dbReference type="Proteomes" id="UP000184357">
    <property type="component" value="Unassembled WGS sequence"/>
</dbReference>
<feature type="region of interest" description="Disordered" evidence="1">
    <location>
        <begin position="55"/>
        <end position="410"/>
    </location>
</feature>
<dbReference type="AlphaFoldDB" id="A0A1M5JW18"/>
<sequence>MGLRCLLGHDFSEPRMERDREERGDEVVITISEVKECSRCGETRVVSENKEVTSVDQLLEESGSAAAPPVSATADATGTGTADTSHDSSEGDAAGAAETATTADTADADAGDAEGETVRDATDAAAAAADDGGDPDAAAVDTDFDHPAADPAEDGGNPDVQEDAEILGADDDTSAGGGVASGAGDAEPTANAADSGGRAHGEWPDADANRRGDDADGGPAEWPDADRNLSDQPTDEAGADDQHRPADGESEDVEFIDSEDDGAEDEGSEDAAANEARTDVVPDAKRADEPGAATDPSEEDVEFVDGAGPDDWPEQAGDDEGYDAELGDDDGGDGVSVDGNLTPQVDPEVASQEDVEFIEADADAAAGGPAPTAEDDRSDGASGGDPADAGCGTPGPDDAERSRPNVELRTTVDRVDTVYVCPECGNGEPVGASSMRAGDICPECKRGYIEEREVQ</sequence>
<evidence type="ECO:0000256" key="1">
    <source>
        <dbReference type="SAM" id="MobiDB-lite"/>
    </source>
</evidence>